<dbReference type="AlphaFoldDB" id="A2FWZ3"/>
<name>A2FWZ3_TRIV3</name>
<gene>
    <name evidence="1" type="ORF">TVAG_376260</name>
</gene>
<dbReference type="RefSeq" id="XP_001303500.1">
    <property type="nucleotide sequence ID" value="XM_001303499.1"/>
</dbReference>
<dbReference type="VEuPathDB" id="TrichDB:TVAGG3_0740870"/>
<evidence type="ECO:0008006" key="3">
    <source>
        <dbReference type="Google" id="ProtNLM"/>
    </source>
</evidence>
<dbReference type="InParanoid" id="A2FWZ3"/>
<evidence type="ECO:0000313" key="2">
    <source>
        <dbReference type="Proteomes" id="UP000001542"/>
    </source>
</evidence>
<evidence type="ECO:0000313" key="1">
    <source>
        <dbReference type="EMBL" id="EAX90570.1"/>
    </source>
</evidence>
<sequence length="324" mass="36631">MQLHQSFSDYYGTVETFNKTINETIWGNGNYYIHDAIFSFHYQNTAIYLDSSSKVLLETCTFYNNSSTQNGGSFYIENSDCFLVHICILLSSIVSGSLGGCGYEIYSVENSNNKSYAFESSISQCNGHHASFYHFHGDIKVSNMNTSYHNEITWFAAYIMQDPTGTGIINFTTASNISSPNAGMANSGDLNITKCNYLNNDCRKSNSIFSLYGSVTYSSCSFIGNKGNYLFENKPTIDNCYFNNNNVTQTIYNNADTFDSIEPLDSFISHYSTYYCIAAEIKENKDDTFKKYKEEKFKMKNIKNIVNKVYRTPFLGAVNLSVLK</sequence>
<reference evidence="1" key="2">
    <citation type="journal article" date="2007" name="Science">
        <title>Draft genome sequence of the sexually transmitted pathogen Trichomonas vaginalis.</title>
        <authorList>
            <person name="Carlton J.M."/>
            <person name="Hirt R.P."/>
            <person name="Silva J.C."/>
            <person name="Delcher A.L."/>
            <person name="Schatz M."/>
            <person name="Zhao Q."/>
            <person name="Wortman J.R."/>
            <person name="Bidwell S.L."/>
            <person name="Alsmark U.C.M."/>
            <person name="Besteiro S."/>
            <person name="Sicheritz-Ponten T."/>
            <person name="Noel C.J."/>
            <person name="Dacks J.B."/>
            <person name="Foster P.G."/>
            <person name="Simillion C."/>
            <person name="Van de Peer Y."/>
            <person name="Miranda-Saavedra D."/>
            <person name="Barton G.J."/>
            <person name="Westrop G.D."/>
            <person name="Mueller S."/>
            <person name="Dessi D."/>
            <person name="Fiori P.L."/>
            <person name="Ren Q."/>
            <person name="Paulsen I."/>
            <person name="Zhang H."/>
            <person name="Bastida-Corcuera F.D."/>
            <person name="Simoes-Barbosa A."/>
            <person name="Brown M.T."/>
            <person name="Hayes R.D."/>
            <person name="Mukherjee M."/>
            <person name="Okumura C.Y."/>
            <person name="Schneider R."/>
            <person name="Smith A.J."/>
            <person name="Vanacova S."/>
            <person name="Villalvazo M."/>
            <person name="Haas B.J."/>
            <person name="Pertea M."/>
            <person name="Feldblyum T.V."/>
            <person name="Utterback T.R."/>
            <person name="Shu C.L."/>
            <person name="Osoegawa K."/>
            <person name="de Jong P.J."/>
            <person name="Hrdy I."/>
            <person name="Horvathova L."/>
            <person name="Zubacova Z."/>
            <person name="Dolezal P."/>
            <person name="Malik S.B."/>
            <person name="Logsdon J.M. Jr."/>
            <person name="Henze K."/>
            <person name="Gupta A."/>
            <person name="Wang C.C."/>
            <person name="Dunne R.L."/>
            <person name="Upcroft J.A."/>
            <person name="Upcroft P."/>
            <person name="White O."/>
            <person name="Salzberg S.L."/>
            <person name="Tang P."/>
            <person name="Chiu C.-H."/>
            <person name="Lee Y.-S."/>
            <person name="Embley T.M."/>
            <person name="Coombs G.H."/>
            <person name="Mottram J.C."/>
            <person name="Tachezy J."/>
            <person name="Fraser-Liggett C.M."/>
            <person name="Johnson P.J."/>
        </authorList>
    </citation>
    <scope>NUCLEOTIDE SEQUENCE [LARGE SCALE GENOMIC DNA]</scope>
    <source>
        <strain evidence="1">G3</strain>
    </source>
</reference>
<keyword evidence="2" id="KW-1185">Reference proteome</keyword>
<dbReference type="VEuPathDB" id="TrichDB:TVAG_376260"/>
<dbReference type="Proteomes" id="UP000001542">
    <property type="component" value="Unassembled WGS sequence"/>
</dbReference>
<reference evidence="1" key="1">
    <citation type="submission" date="2006-10" db="EMBL/GenBank/DDBJ databases">
        <authorList>
            <person name="Amadeo P."/>
            <person name="Zhao Q."/>
            <person name="Wortman J."/>
            <person name="Fraser-Liggett C."/>
            <person name="Carlton J."/>
        </authorList>
    </citation>
    <scope>NUCLEOTIDE SEQUENCE</scope>
    <source>
        <strain evidence="1">G3</strain>
    </source>
</reference>
<dbReference type="EMBL" id="DS114097">
    <property type="protein sequence ID" value="EAX90570.1"/>
    <property type="molecule type" value="Genomic_DNA"/>
</dbReference>
<accession>A2FWZ3</accession>
<protein>
    <recommendedName>
        <fullName evidence="3">Right handed beta helix domain-containing protein</fullName>
    </recommendedName>
</protein>
<proteinExistence type="predicted"/>
<dbReference type="KEGG" id="tva:4748257"/>
<organism evidence="1 2">
    <name type="scientific">Trichomonas vaginalis (strain ATCC PRA-98 / G3)</name>
    <dbReference type="NCBI Taxonomy" id="412133"/>
    <lineage>
        <taxon>Eukaryota</taxon>
        <taxon>Metamonada</taxon>
        <taxon>Parabasalia</taxon>
        <taxon>Trichomonadida</taxon>
        <taxon>Trichomonadidae</taxon>
        <taxon>Trichomonas</taxon>
    </lineage>
</organism>